<dbReference type="EMBL" id="LT669839">
    <property type="protein sequence ID" value="SHD75946.1"/>
    <property type="molecule type" value="Genomic_DNA"/>
</dbReference>
<dbReference type="AlphaFoldDB" id="A0A1M4PKF5"/>
<feature type="domain" description="Bacterial bifunctional deaminase-reductase C-terminal" evidence="1">
    <location>
        <begin position="41"/>
        <end position="276"/>
    </location>
</feature>
<accession>A0A1M4PKF5</accession>
<keyword evidence="3" id="KW-1185">Reference proteome</keyword>
<reference evidence="2 3" key="1">
    <citation type="submission" date="2016-11" db="EMBL/GenBank/DDBJ databases">
        <authorList>
            <person name="Manzoor S."/>
        </authorList>
    </citation>
    <scope>NUCLEOTIDE SEQUENCE [LARGE SCALE GENOMIC DNA]</scope>
    <source>
        <strain evidence="2">Clostridium ultunense strain Esp</strain>
    </source>
</reference>
<gene>
    <name evidence="2" type="ORF">CUESP1_0561</name>
</gene>
<protein>
    <submittedName>
        <fullName evidence="2">Riboflavin biosynthesis protein RibD C-terminal domain protein</fullName>
    </submittedName>
</protein>
<name>A0A1M4PKF5_9FIRM</name>
<dbReference type="InterPro" id="IPR002734">
    <property type="entry name" value="RibDG_C"/>
</dbReference>
<dbReference type="SUPFAM" id="SSF53597">
    <property type="entry name" value="Dihydrofolate reductase-like"/>
    <property type="match status" value="1"/>
</dbReference>
<organism evidence="2 3">
    <name type="scientific">[Clostridium] ultunense Esp</name>
    <dbReference type="NCBI Taxonomy" id="1288971"/>
    <lineage>
        <taxon>Bacteria</taxon>
        <taxon>Bacillati</taxon>
        <taxon>Bacillota</taxon>
        <taxon>Tissierellia</taxon>
        <taxon>Tissierellales</taxon>
        <taxon>Tepidimicrobiaceae</taxon>
        <taxon>Schnuerera</taxon>
    </lineage>
</organism>
<dbReference type="Proteomes" id="UP000245423">
    <property type="component" value="Chromosome 1"/>
</dbReference>
<dbReference type="GO" id="GO:0009231">
    <property type="term" value="P:riboflavin biosynthetic process"/>
    <property type="evidence" value="ECO:0007669"/>
    <property type="project" value="InterPro"/>
</dbReference>
<dbReference type="OrthoDB" id="1886212at2"/>
<dbReference type="Gene3D" id="3.40.430.10">
    <property type="entry name" value="Dihydrofolate Reductase, subunit A"/>
    <property type="match status" value="1"/>
</dbReference>
<dbReference type="InterPro" id="IPR024072">
    <property type="entry name" value="DHFR-like_dom_sf"/>
</dbReference>
<proteinExistence type="predicted"/>
<dbReference type="GO" id="GO:0008703">
    <property type="term" value="F:5-amino-6-(5-phosphoribosylamino)uracil reductase activity"/>
    <property type="evidence" value="ECO:0007669"/>
    <property type="project" value="InterPro"/>
</dbReference>
<evidence type="ECO:0000313" key="2">
    <source>
        <dbReference type="EMBL" id="SHD75946.1"/>
    </source>
</evidence>
<dbReference type="RefSeq" id="WP_160113556.1">
    <property type="nucleotide sequence ID" value="NZ_LT669839.1"/>
</dbReference>
<dbReference type="Pfam" id="PF01872">
    <property type="entry name" value="RibD_C"/>
    <property type="match status" value="1"/>
</dbReference>
<evidence type="ECO:0000259" key="1">
    <source>
        <dbReference type="Pfam" id="PF01872"/>
    </source>
</evidence>
<evidence type="ECO:0000313" key="3">
    <source>
        <dbReference type="Proteomes" id="UP000245423"/>
    </source>
</evidence>
<sequence length="312" mass="35175">MNNIFTSHSLKEYNSIPFESRKIKEVYGDNIRFPKPPEDRPYVFASFVTSIDGKLAYVDEPSAFYVAAKNILAGDGSMADFWLLNALRGVCDASIIGGNSLHTDDDYSMHIYDEDIEKDRIKHGLPQIPLNIVISLDATDIPLEHKIFKDERIPTIIATSPAGLEHIEKNMKQDYVVLGPYVTLDEVENNKEEILNKLIDFQNTIVPVIITGEGGFPNASLLMKILREIGVVRLLIESPGYGNYLIKQKIMDELFLNLSCVYIGGGDTMTLGKGDKGFLSTYHPHTEVLSIHSHSPHFFFLRHRLIYDVSEK</sequence>